<dbReference type="Proteomes" id="UP001201812">
    <property type="component" value="Unassembled WGS sequence"/>
</dbReference>
<evidence type="ECO:0000313" key="3">
    <source>
        <dbReference type="Proteomes" id="UP001201812"/>
    </source>
</evidence>
<feature type="compositionally biased region" description="Polar residues" evidence="1">
    <location>
        <begin position="285"/>
        <end position="300"/>
    </location>
</feature>
<dbReference type="EMBL" id="JAKKPZ010000096">
    <property type="protein sequence ID" value="KAI1702604.1"/>
    <property type="molecule type" value="Genomic_DNA"/>
</dbReference>
<feature type="region of interest" description="Disordered" evidence="1">
    <location>
        <begin position="285"/>
        <end position="327"/>
    </location>
</feature>
<feature type="region of interest" description="Disordered" evidence="1">
    <location>
        <begin position="517"/>
        <end position="541"/>
    </location>
</feature>
<evidence type="ECO:0000256" key="1">
    <source>
        <dbReference type="SAM" id="MobiDB-lite"/>
    </source>
</evidence>
<sequence>MNSKENGAGVQQAIDFMLSRINNSTPQANLVRIKEEMSANGNNLLNTPSPGKAFDFSSAISQNSGIVPSSPGAIGNMNNIGNDIWQSLSKANSMKEKKKFNTEVSDMLVIEVLKRKELLVENNTSRDLTFSENKRNAWNEVRRLLMERFPYFDLNVEAIKSHWRYRKRKVTDAYQDMKTDDFEASKVQGKISAVDFAIFEMLKVSSMLDKVKTETSTASPSEGEDGTQENYCDDPASVYSSSEVTQAMNAAVQRQFPFMVNNENGGTDPLQAWEKLAGMLWKLRQNNPGSGDSNINNTMGAGSRPPSQDRDTPLGNHGNDFTEKGFGNGEDCNNNDTRLNFTQLLATNVTNANPHFESPNNPLAQNGTSNNLDFTQRMASILNANSQLNKFTQNFMTTAASVSGSADPPFLSQNSNRRKRLRRSDAADELENRMNSAAPMGQSMEWSAMGSSNSGSMPNRVVSTSPDEAQSLEECQRMAYVAQKEAYTEMKSLISNIKTQVLPEFLLALQNFNKGQSIFPGEPKKPTDDGCKANGQQSTLQ</sequence>
<organism evidence="2 3">
    <name type="scientific">Ditylenchus destructor</name>
    <dbReference type="NCBI Taxonomy" id="166010"/>
    <lineage>
        <taxon>Eukaryota</taxon>
        <taxon>Metazoa</taxon>
        <taxon>Ecdysozoa</taxon>
        <taxon>Nematoda</taxon>
        <taxon>Chromadorea</taxon>
        <taxon>Rhabditida</taxon>
        <taxon>Tylenchina</taxon>
        <taxon>Tylenchomorpha</taxon>
        <taxon>Sphaerularioidea</taxon>
        <taxon>Anguinidae</taxon>
        <taxon>Anguininae</taxon>
        <taxon>Ditylenchus</taxon>
    </lineage>
</organism>
<feature type="region of interest" description="Disordered" evidence="1">
    <location>
        <begin position="401"/>
        <end position="437"/>
    </location>
</feature>
<name>A0AAD4MSA9_9BILA</name>
<protein>
    <submittedName>
        <fullName evidence="2">Uncharacterized protein</fullName>
    </submittedName>
</protein>
<feature type="compositionally biased region" description="Basic and acidic residues" evidence="1">
    <location>
        <begin position="522"/>
        <end position="531"/>
    </location>
</feature>
<accession>A0AAD4MSA9</accession>
<feature type="compositionally biased region" description="Basic and acidic residues" evidence="1">
    <location>
        <begin position="423"/>
        <end position="432"/>
    </location>
</feature>
<evidence type="ECO:0000313" key="2">
    <source>
        <dbReference type="EMBL" id="KAI1702604.1"/>
    </source>
</evidence>
<keyword evidence="3" id="KW-1185">Reference proteome</keyword>
<comment type="caution">
    <text evidence="2">The sequence shown here is derived from an EMBL/GenBank/DDBJ whole genome shotgun (WGS) entry which is preliminary data.</text>
</comment>
<reference evidence="2" key="1">
    <citation type="submission" date="2022-01" db="EMBL/GenBank/DDBJ databases">
        <title>Genome Sequence Resource for Two Populations of Ditylenchus destructor, the Migratory Endoparasitic Phytonematode.</title>
        <authorList>
            <person name="Zhang H."/>
            <person name="Lin R."/>
            <person name="Xie B."/>
        </authorList>
    </citation>
    <scope>NUCLEOTIDE SEQUENCE</scope>
    <source>
        <strain evidence="2">BazhouSP</strain>
    </source>
</reference>
<gene>
    <name evidence="2" type="ORF">DdX_15385</name>
</gene>
<proteinExistence type="predicted"/>
<dbReference type="AlphaFoldDB" id="A0AAD4MSA9"/>